<dbReference type="InterPro" id="IPR029058">
    <property type="entry name" value="AB_hydrolase_fold"/>
</dbReference>
<dbReference type="AlphaFoldDB" id="A0A1H0QZK6"/>
<dbReference type="Proteomes" id="UP000199073">
    <property type="component" value="Unassembled WGS sequence"/>
</dbReference>
<dbReference type="Pfam" id="PF12146">
    <property type="entry name" value="Hydrolase_4"/>
    <property type="match status" value="1"/>
</dbReference>
<dbReference type="PANTHER" id="PTHR11614">
    <property type="entry name" value="PHOSPHOLIPASE-RELATED"/>
    <property type="match status" value="1"/>
</dbReference>
<evidence type="ECO:0000313" key="3">
    <source>
        <dbReference type="EMBL" id="SDP22701.1"/>
    </source>
</evidence>
<evidence type="ECO:0000313" key="4">
    <source>
        <dbReference type="Proteomes" id="UP000199073"/>
    </source>
</evidence>
<dbReference type="EMBL" id="FNJI01000013">
    <property type="protein sequence ID" value="SDP22701.1"/>
    <property type="molecule type" value="Genomic_DNA"/>
</dbReference>
<dbReference type="InterPro" id="IPR002123">
    <property type="entry name" value="Plipid/glycerol_acylTrfase"/>
</dbReference>
<dbReference type="RefSeq" id="WP_092222642.1">
    <property type="nucleotide sequence ID" value="NZ_FNJI01000013.1"/>
</dbReference>
<dbReference type="STRING" id="91360.SAMN05660330_02147"/>
<organism evidence="3 4">
    <name type="scientific">Desulforhopalus singaporensis</name>
    <dbReference type="NCBI Taxonomy" id="91360"/>
    <lineage>
        <taxon>Bacteria</taxon>
        <taxon>Pseudomonadati</taxon>
        <taxon>Thermodesulfobacteriota</taxon>
        <taxon>Desulfobulbia</taxon>
        <taxon>Desulfobulbales</taxon>
        <taxon>Desulfocapsaceae</taxon>
        <taxon>Desulforhopalus</taxon>
    </lineage>
</organism>
<feature type="domain" description="Serine aminopeptidase S33" evidence="2">
    <location>
        <begin position="487"/>
        <end position="704"/>
    </location>
</feature>
<name>A0A1H0QZK6_9BACT</name>
<dbReference type="InterPro" id="IPR022742">
    <property type="entry name" value="Hydrolase_4"/>
</dbReference>
<feature type="domain" description="Phospholipid/glycerol acyltransferase" evidence="1">
    <location>
        <begin position="24"/>
        <end position="153"/>
    </location>
</feature>
<dbReference type="OrthoDB" id="9786110at2"/>
<evidence type="ECO:0000259" key="2">
    <source>
        <dbReference type="Pfam" id="PF12146"/>
    </source>
</evidence>
<protein>
    <submittedName>
        <fullName evidence="3">Esterase/lipase</fullName>
    </submittedName>
</protein>
<dbReference type="GO" id="GO:0016746">
    <property type="term" value="F:acyltransferase activity"/>
    <property type="evidence" value="ECO:0007669"/>
    <property type="project" value="InterPro"/>
</dbReference>
<keyword evidence="4" id="KW-1185">Reference proteome</keyword>
<gene>
    <name evidence="3" type="ORF">SAMN05660330_02147</name>
</gene>
<dbReference type="SUPFAM" id="SSF53474">
    <property type="entry name" value="alpha/beta-Hydrolases"/>
    <property type="match status" value="1"/>
</dbReference>
<sequence>MNRSAYLTTSLAVKVLSSLSKANIILHGESNIPDGPVIFVINHFTRIETVLVPTVIFNLTDKPVWSLASADLFRGGLEKFFDLVGAVATNAPNRDELIVGTLLSGEANWIIFPEGSMVKTKQIVRSGKYMITDPTGMHAPHTGAAALALRAELYRTCLTRKFGESSHREQVMPAWLEKEGLANISFEETRLVPVNITYYPIRTAENIASNLAAKVVRDIPDSMIEEIMTEGTMLLSGVDLDIRFGKPIGVGEYLEEEWVAEHLSQGGLEGFGVSDALKAKMMNKAQIVMQRYMKEIYAMTTVNHDHLFASVLRMYHFMQISETSFRRRVFYAAAKISRGADGLGQLCLHKSLQENQAHLMTDDRYKKYENFLELCREKKVVEKHGAILVRDRRKLSAPLSVHRGRVDNPIEVMANEVEPLGRLQSFLRSVAWMPEIVLKCALAKMLFRQDGRQYKTDCQEYVSGGAESRQCSGKPFLLPGYRLQTGVLLVHSYLSVPEEVRGLARYLQNRGCWVYAVRLPGHGTTENDLASRKFREWSEAIENGYLLLSTICRRVVVGGVAVGGSLSLDLAARVREVAGVFAICPPYSLGDYSTMFMPGQELWSRVLSRLKREEKEETFIDFPHGDTRVNYPRNPVKGIREVGKFLESIEKSYALIDQPALIIQADNNPVVAPKGSRRLWEQIGSEDKEFCLLSSDRHVLVNEANKEKVFRRIAAFIKEL</sequence>
<proteinExistence type="predicted"/>
<evidence type="ECO:0000259" key="1">
    <source>
        <dbReference type="Pfam" id="PF01553"/>
    </source>
</evidence>
<accession>A0A1H0QZK6</accession>
<dbReference type="Pfam" id="PF01553">
    <property type="entry name" value="Acyltransferase"/>
    <property type="match status" value="1"/>
</dbReference>
<dbReference type="InterPro" id="IPR051044">
    <property type="entry name" value="MAG_DAG_Lipase"/>
</dbReference>
<dbReference type="Gene3D" id="3.40.50.1820">
    <property type="entry name" value="alpha/beta hydrolase"/>
    <property type="match status" value="1"/>
</dbReference>
<reference evidence="3 4" key="1">
    <citation type="submission" date="2016-10" db="EMBL/GenBank/DDBJ databases">
        <authorList>
            <person name="de Groot N.N."/>
        </authorList>
    </citation>
    <scope>NUCLEOTIDE SEQUENCE [LARGE SCALE GENOMIC DNA]</scope>
    <source>
        <strain evidence="3 4">DSM 12130</strain>
    </source>
</reference>